<gene>
    <name evidence="3" type="ORF">B0H63DRAFT_474443</name>
</gene>
<reference evidence="3" key="2">
    <citation type="submission" date="2023-06" db="EMBL/GenBank/DDBJ databases">
        <authorList>
            <consortium name="Lawrence Berkeley National Laboratory"/>
            <person name="Haridas S."/>
            <person name="Hensen N."/>
            <person name="Bonometti L."/>
            <person name="Westerberg I."/>
            <person name="Brannstrom I.O."/>
            <person name="Guillou S."/>
            <person name="Cros-Aarteil S."/>
            <person name="Calhoun S."/>
            <person name="Kuo A."/>
            <person name="Mondo S."/>
            <person name="Pangilinan J."/>
            <person name="Riley R."/>
            <person name="LaButti K."/>
            <person name="Andreopoulos B."/>
            <person name="Lipzen A."/>
            <person name="Chen C."/>
            <person name="Yanf M."/>
            <person name="Daum C."/>
            <person name="Ng V."/>
            <person name="Clum A."/>
            <person name="Steindorff A."/>
            <person name="Ohm R."/>
            <person name="Martin F."/>
            <person name="Silar P."/>
            <person name="Natvig D."/>
            <person name="Lalanne C."/>
            <person name="Gautier V."/>
            <person name="Ament-velasquez S.L."/>
            <person name="Kruys A."/>
            <person name="Hutchinson M.I."/>
            <person name="Powell A.J."/>
            <person name="Barry K."/>
            <person name="Miller A.N."/>
            <person name="Grigoriev I.V."/>
            <person name="Debuchy R."/>
            <person name="Gladieux P."/>
            <person name="Thoren M.H."/>
            <person name="Johannesson H."/>
        </authorList>
    </citation>
    <scope>NUCLEOTIDE SEQUENCE</scope>
    <source>
        <strain evidence="3">CBS 232.78</strain>
    </source>
</reference>
<feature type="domain" description="Endonuclease/exonuclease/phosphatase" evidence="2">
    <location>
        <begin position="199"/>
        <end position="300"/>
    </location>
</feature>
<dbReference type="PANTHER" id="PTHR12121">
    <property type="entry name" value="CARBON CATABOLITE REPRESSOR PROTEIN 4"/>
    <property type="match status" value="1"/>
</dbReference>
<keyword evidence="3" id="KW-0540">Nuclease</keyword>
<organism evidence="3 4">
    <name type="scientific">Podospora didyma</name>
    <dbReference type="NCBI Taxonomy" id="330526"/>
    <lineage>
        <taxon>Eukaryota</taxon>
        <taxon>Fungi</taxon>
        <taxon>Dikarya</taxon>
        <taxon>Ascomycota</taxon>
        <taxon>Pezizomycotina</taxon>
        <taxon>Sordariomycetes</taxon>
        <taxon>Sordariomycetidae</taxon>
        <taxon>Sordariales</taxon>
        <taxon>Podosporaceae</taxon>
        <taxon>Podospora</taxon>
    </lineage>
</organism>
<dbReference type="InterPro" id="IPR005135">
    <property type="entry name" value="Endo/exonuclease/phosphatase"/>
</dbReference>
<proteinExistence type="predicted"/>
<keyword evidence="4" id="KW-1185">Reference proteome</keyword>
<feature type="chain" id="PRO_5042115576" evidence="1">
    <location>
        <begin position="19"/>
        <end position="315"/>
    </location>
</feature>
<dbReference type="Pfam" id="PF03372">
    <property type="entry name" value="Exo_endo_phos"/>
    <property type="match status" value="1"/>
</dbReference>
<evidence type="ECO:0000256" key="1">
    <source>
        <dbReference type="SAM" id="SignalP"/>
    </source>
</evidence>
<dbReference type="GO" id="GO:0004519">
    <property type="term" value="F:endonuclease activity"/>
    <property type="evidence" value="ECO:0007669"/>
    <property type="project" value="UniProtKB-KW"/>
</dbReference>
<dbReference type="Proteomes" id="UP001285441">
    <property type="component" value="Unassembled WGS sequence"/>
</dbReference>
<accession>A0AAE0NG42</accession>
<reference evidence="3" key="1">
    <citation type="journal article" date="2023" name="Mol. Phylogenet. Evol.">
        <title>Genome-scale phylogeny and comparative genomics of the fungal order Sordariales.</title>
        <authorList>
            <person name="Hensen N."/>
            <person name="Bonometti L."/>
            <person name="Westerberg I."/>
            <person name="Brannstrom I.O."/>
            <person name="Guillou S."/>
            <person name="Cros-Aarteil S."/>
            <person name="Calhoun S."/>
            <person name="Haridas S."/>
            <person name="Kuo A."/>
            <person name="Mondo S."/>
            <person name="Pangilinan J."/>
            <person name="Riley R."/>
            <person name="LaButti K."/>
            <person name="Andreopoulos B."/>
            <person name="Lipzen A."/>
            <person name="Chen C."/>
            <person name="Yan M."/>
            <person name="Daum C."/>
            <person name="Ng V."/>
            <person name="Clum A."/>
            <person name="Steindorff A."/>
            <person name="Ohm R.A."/>
            <person name="Martin F."/>
            <person name="Silar P."/>
            <person name="Natvig D.O."/>
            <person name="Lalanne C."/>
            <person name="Gautier V."/>
            <person name="Ament-Velasquez S.L."/>
            <person name="Kruys A."/>
            <person name="Hutchinson M.I."/>
            <person name="Powell A.J."/>
            <person name="Barry K."/>
            <person name="Miller A.N."/>
            <person name="Grigoriev I.V."/>
            <person name="Debuchy R."/>
            <person name="Gladieux P."/>
            <person name="Hiltunen Thoren M."/>
            <person name="Johannesson H."/>
        </authorList>
    </citation>
    <scope>NUCLEOTIDE SEQUENCE</scope>
    <source>
        <strain evidence="3">CBS 232.78</strain>
    </source>
</reference>
<dbReference type="InterPro" id="IPR050410">
    <property type="entry name" value="CCR4/nocturin_mRNA_transcr"/>
</dbReference>
<sequence>MKASTFLSLALFGPLCTCESDQGQDIKLRLLTYNIRYATTSPDTGEQLWSVRRPLMASQLNFETTNRPESLICMQEALRQQVTNIQTDLGDSWQRIGVGREDGAQKGEYSPIFYQPGTWQLTQNRTYWLSPTPDVIGSKGWDAALPRIVTVARLTHKATGTPLVYMCTHFDHVGQVARENSASLLIKIANDWSKTNDTATPNKTVPVFLAGDLNIQPNNKAYSTLIAPASEGRMKDIKDLVPVAKWYGNNKTFTGFTSSKTDDTRIDYIFARDPVKAGFKFLSYGVLTNSFDDGVYISDHRPVVVDALLPAAGKA</sequence>
<dbReference type="CDD" id="cd09083">
    <property type="entry name" value="EEP-1"/>
    <property type="match status" value="1"/>
</dbReference>
<dbReference type="EMBL" id="JAULSW010000005">
    <property type="protein sequence ID" value="KAK3380835.1"/>
    <property type="molecule type" value="Genomic_DNA"/>
</dbReference>
<keyword evidence="1" id="KW-0732">Signal</keyword>
<dbReference type="AlphaFoldDB" id="A0AAE0NG42"/>
<feature type="signal peptide" evidence="1">
    <location>
        <begin position="1"/>
        <end position="18"/>
    </location>
</feature>
<protein>
    <submittedName>
        <fullName evidence="3">Endonuclease/Exonuclease/phosphatase</fullName>
    </submittedName>
</protein>
<dbReference type="Gene3D" id="3.60.10.10">
    <property type="entry name" value="Endonuclease/exonuclease/phosphatase"/>
    <property type="match status" value="1"/>
</dbReference>
<keyword evidence="3" id="KW-0255">Endonuclease</keyword>
<name>A0AAE0NG42_9PEZI</name>
<keyword evidence="3" id="KW-0378">Hydrolase</keyword>
<dbReference type="InterPro" id="IPR036691">
    <property type="entry name" value="Endo/exonu/phosph_ase_sf"/>
</dbReference>
<comment type="caution">
    <text evidence="3">The sequence shown here is derived from an EMBL/GenBank/DDBJ whole genome shotgun (WGS) entry which is preliminary data.</text>
</comment>
<evidence type="ECO:0000259" key="2">
    <source>
        <dbReference type="Pfam" id="PF03372"/>
    </source>
</evidence>
<evidence type="ECO:0000313" key="4">
    <source>
        <dbReference type="Proteomes" id="UP001285441"/>
    </source>
</evidence>
<dbReference type="PANTHER" id="PTHR12121:SF36">
    <property type="entry name" value="ENDONUCLEASE_EXONUCLEASE_PHOSPHATASE DOMAIN-CONTAINING PROTEIN"/>
    <property type="match status" value="1"/>
</dbReference>
<evidence type="ECO:0000313" key="3">
    <source>
        <dbReference type="EMBL" id="KAK3380835.1"/>
    </source>
</evidence>
<dbReference type="GO" id="GO:0000175">
    <property type="term" value="F:3'-5'-RNA exonuclease activity"/>
    <property type="evidence" value="ECO:0007669"/>
    <property type="project" value="TreeGrafter"/>
</dbReference>
<dbReference type="SUPFAM" id="SSF56219">
    <property type="entry name" value="DNase I-like"/>
    <property type="match status" value="1"/>
</dbReference>